<feature type="binding site" evidence="2">
    <location>
        <position position="258"/>
    </location>
    <ligand>
        <name>substrate</name>
    </ligand>
</feature>
<dbReference type="RefSeq" id="WP_013325945.1">
    <property type="nucleotide sequence ID" value="NC_014506.1"/>
</dbReference>
<dbReference type="Gene3D" id="3.40.50.11190">
    <property type="match status" value="1"/>
</dbReference>
<sequence length="314" mass="36894">MKDKTKSILFRADSSSKIGTGHIMRDLVLATQYKDSNIIFATQNLSGNINHKIFEAGYKLEILQSNQLKELNQLIQKYNADMLVIDHYEIDYKFEKKLKENNPQLILLSFDDTYEKHYCDILLNHNISADKKRYKDLVPKNCELRCGSQYTLLRDEFYKQKKKRKQRFKTKNSKFKIFLAMGGADHSNITRKILNVLESFDNIKTHVVTTSANKNLHELRQYIENKKWVKLYIDSDKIAKLMKKSDFAIISPSVTANEASFMNLPFIAVKTADNQNDMYQYLKRKKYLVLEQFNIKNLNTTIKNIIQKLDKHNE</sequence>
<gene>
    <name evidence="3" type="ordered locus">Saut_0140</name>
</gene>
<dbReference type="NCBIfam" id="TIGR03590">
    <property type="entry name" value="PseG"/>
    <property type="match status" value="1"/>
</dbReference>
<name>E0UT86_SULAO</name>
<feature type="binding site" evidence="2">
    <location>
        <position position="154"/>
    </location>
    <ligand>
        <name>substrate</name>
    </ligand>
</feature>
<dbReference type="Proteomes" id="UP000007803">
    <property type="component" value="Chromosome"/>
</dbReference>
<accession>E0UT86</accession>
<dbReference type="InterPro" id="IPR020023">
    <property type="entry name" value="PseG"/>
</dbReference>
<keyword evidence="4" id="KW-1185">Reference proteome</keyword>
<dbReference type="KEGG" id="sua:Saut_0140"/>
<evidence type="ECO:0000256" key="2">
    <source>
        <dbReference type="PIRSR" id="PIRSR620023-2"/>
    </source>
</evidence>
<dbReference type="OrthoDB" id="9788924at2"/>
<dbReference type="SUPFAM" id="SSF53756">
    <property type="entry name" value="UDP-Glycosyltransferase/glycogen phosphorylase"/>
    <property type="match status" value="1"/>
</dbReference>
<dbReference type="Gene3D" id="3.40.50.2000">
    <property type="entry name" value="Glycogen Phosphorylase B"/>
    <property type="match status" value="1"/>
</dbReference>
<proteinExistence type="predicted"/>
<dbReference type="EMBL" id="CP002205">
    <property type="protein sequence ID" value="ADN08189.1"/>
    <property type="molecule type" value="Genomic_DNA"/>
</dbReference>
<dbReference type="HOGENOM" id="CLU_023406_0_0_7"/>
<dbReference type="AlphaFoldDB" id="E0UT86"/>
<protein>
    <submittedName>
        <fullName evidence="3">Pseudaminic acid biosynthesis-associated protein PseG</fullName>
    </submittedName>
</protein>
<feature type="active site" description="Proton acceptor" evidence="1">
    <location>
        <position position="22"/>
    </location>
</feature>
<evidence type="ECO:0000256" key="1">
    <source>
        <dbReference type="PIRSR" id="PIRSR620023-1"/>
    </source>
</evidence>
<evidence type="ECO:0000313" key="4">
    <source>
        <dbReference type="Proteomes" id="UP000007803"/>
    </source>
</evidence>
<evidence type="ECO:0000313" key="3">
    <source>
        <dbReference type="EMBL" id="ADN08189.1"/>
    </source>
</evidence>
<organism evidence="3 4">
    <name type="scientific">Sulfurimonas autotrophica (strain ATCC BAA-671 / DSM 16294 / JCM 11897 / OK10)</name>
    <dbReference type="NCBI Taxonomy" id="563040"/>
    <lineage>
        <taxon>Bacteria</taxon>
        <taxon>Pseudomonadati</taxon>
        <taxon>Campylobacterota</taxon>
        <taxon>Epsilonproteobacteria</taxon>
        <taxon>Campylobacterales</taxon>
        <taxon>Sulfurimonadaceae</taxon>
        <taxon>Sulfurimonas</taxon>
    </lineage>
</organism>
<reference evidence="4" key="1">
    <citation type="journal article" date="2010" name="Stand. Genomic Sci.">
        <title>Complete genome sequence of Sulfurimonas autotrophica type strain (OK10).</title>
        <authorList>
            <person name="Sikorski J."/>
            <person name="Munk C."/>
            <person name="Lapidus A."/>
            <person name="Djao O."/>
            <person name="Lucas S."/>
            <person name="Glavina Del Rio T."/>
            <person name="Nolan M."/>
            <person name="Tice H."/>
            <person name="Han C."/>
            <person name="Cheng J."/>
            <person name="Tapia R."/>
            <person name="Goodwin L."/>
            <person name="Pitluck S."/>
            <person name="Liolios K."/>
            <person name="Ivanova N."/>
            <person name="Mavromatis K."/>
            <person name="Mikhailova N."/>
            <person name="Pati A."/>
            <person name="Sims D."/>
            <person name="Meincke L."/>
            <person name="Brettin T."/>
            <person name="Detter J."/>
            <person name="Chen A."/>
            <person name="Palaniappan K."/>
            <person name="Land M."/>
            <person name="Hauser L."/>
            <person name="Chang Y."/>
            <person name="Jeffries C."/>
            <person name="Rohde M."/>
            <person name="Lang E."/>
            <person name="Spring S."/>
            <person name="Goker M."/>
            <person name="Woyke T."/>
            <person name="Bristow J."/>
            <person name="Eisen J."/>
            <person name="Markowitz V."/>
            <person name="Hugenholtz P."/>
            <person name="Kyrpides N."/>
            <person name="Klenk H."/>
        </authorList>
    </citation>
    <scope>NUCLEOTIDE SEQUENCE [LARGE SCALE GENOMIC DNA]</scope>
    <source>
        <strain evidence="4">ATCC BAA-671 / DSM 16294 / JCM 11897 / OK10</strain>
    </source>
</reference>
<dbReference type="STRING" id="563040.Saut_0140"/>
<dbReference type="eggNOG" id="COG3980">
    <property type="taxonomic scope" value="Bacteria"/>
</dbReference>